<dbReference type="OrthoDB" id="10000452at2759"/>
<dbReference type="Pfam" id="PF08517">
    <property type="entry name" value="AXH"/>
    <property type="match status" value="1"/>
</dbReference>
<feature type="region of interest" description="Disordered" evidence="7">
    <location>
        <begin position="264"/>
        <end position="286"/>
    </location>
</feature>
<evidence type="ECO:0000256" key="3">
    <source>
        <dbReference type="ARBA" id="ARBA00023015"/>
    </source>
</evidence>
<comment type="subcellular location">
    <subcellularLocation>
        <location evidence="1">Nucleus</location>
    </subcellularLocation>
</comment>
<feature type="domain" description="AXH" evidence="8">
    <location>
        <begin position="477"/>
        <end position="610"/>
    </location>
</feature>
<feature type="region of interest" description="Disordered" evidence="7">
    <location>
        <begin position="236"/>
        <end position="255"/>
    </location>
</feature>
<keyword evidence="4" id="KW-0238">DNA-binding</keyword>
<dbReference type="PANTHER" id="PTHR13392:SF13">
    <property type="entry name" value="AXH DOMAIN-CONTAINING PROTEIN"/>
    <property type="match status" value="1"/>
</dbReference>
<keyword evidence="6" id="KW-0539">Nucleus</keyword>
<evidence type="ECO:0000313" key="9">
    <source>
        <dbReference type="EMBL" id="PIK43723.1"/>
    </source>
</evidence>
<dbReference type="SMART" id="SM00536">
    <property type="entry name" value="AXH"/>
    <property type="match status" value="1"/>
</dbReference>
<dbReference type="InterPro" id="IPR043404">
    <property type="entry name" value="ATAXIN1-like"/>
</dbReference>
<dbReference type="GO" id="GO:0005634">
    <property type="term" value="C:nucleus"/>
    <property type="evidence" value="ECO:0007669"/>
    <property type="project" value="UniProtKB-SubCell"/>
</dbReference>
<gene>
    <name evidence="9" type="ORF">BSL78_19423</name>
</gene>
<evidence type="ECO:0000256" key="1">
    <source>
        <dbReference type="ARBA" id="ARBA00004123"/>
    </source>
</evidence>
<dbReference type="PROSITE" id="PS51148">
    <property type="entry name" value="AXH"/>
    <property type="match status" value="1"/>
</dbReference>
<evidence type="ECO:0000256" key="5">
    <source>
        <dbReference type="ARBA" id="ARBA00023163"/>
    </source>
</evidence>
<evidence type="ECO:0000259" key="8">
    <source>
        <dbReference type="PROSITE" id="PS51148"/>
    </source>
</evidence>
<feature type="compositionally biased region" description="Polar residues" evidence="7">
    <location>
        <begin position="679"/>
        <end position="698"/>
    </location>
</feature>
<feature type="region of interest" description="Disordered" evidence="7">
    <location>
        <begin position="100"/>
        <end position="121"/>
    </location>
</feature>
<proteinExistence type="predicted"/>
<keyword evidence="10" id="KW-1185">Reference proteome</keyword>
<dbReference type="STRING" id="307972.A0A2G8K701"/>
<feature type="region of interest" description="Disordered" evidence="7">
    <location>
        <begin position="1"/>
        <end position="56"/>
    </location>
</feature>
<keyword evidence="3" id="KW-0805">Transcription regulation</keyword>
<dbReference type="EMBL" id="MRZV01000830">
    <property type="protein sequence ID" value="PIK43723.1"/>
    <property type="molecule type" value="Genomic_DNA"/>
</dbReference>
<evidence type="ECO:0000256" key="7">
    <source>
        <dbReference type="SAM" id="MobiDB-lite"/>
    </source>
</evidence>
<dbReference type="PANTHER" id="PTHR13392">
    <property type="entry name" value="ATAXIN 1"/>
    <property type="match status" value="1"/>
</dbReference>
<feature type="compositionally biased region" description="Basic and acidic residues" evidence="7">
    <location>
        <begin position="440"/>
        <end position="449"/>
    </location>
</feature>
<feature type="region of interest" description="Disordered" evidence="7">
    <location>
        <begin position="395"/>
        <end position="467"/>
    </location>
</feature>
<keyword evidence="2" id="KW-0678">Repressor</keyword>
<comment type="caution">
    <text evidence="9">The sequence shown here is derived from an EMBL/GenBank/DDBJ whole genome shotgun (WGS) entry which is preliminary data.</text>
</comment>
<dbReference type="Proteomes" id="UP000230750">
    <property type="component" value="Unassembled WGS sequence"/>
</dbReference>
<feature type="compositionally biased region" description="Polar residues" evidence="7">
    <location>
        <begin position="555"/>
        <end position="575"/>
    </location>
</feature>
<reference evidence="9 10" key="1">
    <citation type="journal article" date="2017" name="PLoS Biol.">
        <title>The sea cucumber genome provides insights into morphological evolution and visceral regeneration.</title>
        <authorList>
            <person name="Zhang X."/>
            <person name="Sun L."/>
            <person name="Yuan J."/>
            <person name="Sun Y."/>
            <person name="Gao Y."/>
            <person name="Zhang L."/>
            <person name="Li S."/>
            <person name="Dai H."/>
            <person name="Hamel J.F."/>
            <person name="Liu C."/>
            <person name="Yu Y."/>
            <person name="Liu S."/>
            <person name="Lin W."/>
            <person name="Guo K."/>
            <person name="Jin S."/>
            <person name="Xu P."/>
            <person name="Storey K.B."/>
            <person name="Huan P."/>
            <person name="Zhang T."/>
            <person name="Zhou Y."/>
            <person name="Zhang J."/>
            <person name="Lin C."/>
            <person name="Li X."/>
            <person name="Xing L."/>
            <person name="Huo D."/>
            <person name="Sun M."/>
            <person name="Wang L."/>
            <person name="Mercier A."/>
            <person name="Li F."/>
            <person name="Yang H."/>
            <person name="Xiang J."/>
        </authorList>
    </citation>
    <scope>NUCLEOTIDE SEQUENCE [LARGE SCALE GENOMIC DNA]</scope>
    <source>
        <strain evidence="9">Shaxun</strain>
        <tissue evidence="9">Muscle</tissue>
    </source>
</reference>
<evidence type="ECO:0000256" key="2">
    <source>
        <dbReference type="ARBA" id="ARBA00022491"/>
    </source>
</evidence>
<feature type="compositionally biased region" description="Polar residues" evidence="7">
    <location>
        <begin position="1"/>
        <end position="11"/>
    </location>
</feature>
<dbReference type="SUPFAM" id="SSF102031">
    <property type="entry name" value="AXH domain"/>
    <property type="match status" value="1"/>
</dbReference>
<feature type="compositionally biased region" description="Polar residues" evidence="7">
    <location>
        <begin position="603"/>
        <end position="651"/>
    </location>
</feature>
<keyword evidence="5" id="KW-0804">Transcription</keyword>
<evidence type="ECO:0000313" key="10">
    <source>
        <dbReference type="Proteomes" id="UP000230750"/>
    </source>
</evidence>
<dbReference type="GO" id="GO:0006355">
    <property type="term" value="P:regulation of DNA-templated transcription"/>
    <property type="evidence" value="ECO:0007669"/>
    <property type="project" value="InterPro"/>
</dbReference>
<dbReference type="InterPro" id="IPR036096">
    <property type="entry name" value="Ataxin_AXH_dom_sf"/>
</dbReference>
<organism evidence="9 10">
    <name type="scientific">Stichopus japonicus</name>
    <name type="common">Sea cucumber</name>
    <dbReference type="NCBI Taxonomy" id="307972"/>
    <lineage>
        <taxon>Eukaryota</taxon>
        <taxon>Metazoa</taxon>
        <taxon>Echinodermata</taxon>
        <taxon>Eleutherozoa</taxon>
        <taxon>Echinozoa</taxon>
        <taxon>Holothuroidea</taxon>
        <taxon>Aspidochirotacea</taxon>
        <taxon>Aspidochirotida</taxon>
        <taxon>Stichopodidae</taxon>
        <taxon>Apostichopus</taxon>
    </lineage>
</organism>
<dbReference type="InterPro" id="IPR003652">
    <property type="entry name" value="Ataxin_AXH_dom"/>
</dbReference>
<feature type="compositionally biased region" description="Basic and acidic residues" evidence="7">
    <location>
        <begin position="582"/>
        <end position="600"/>
    </location>
</feature>
<feature type="region of interest" description="Disordered" evidence="7">
    <location>
        <begin position="552"/>
        <end position="716"/>
    </location>
</feature>
<feature type="compositionally biased region" description="Low complexity" evidence="7">
    <location>
        <begin position="266"/>
        <end position="278"/>
    </location>
</feature>
<dbReference type="AlphaFoldDB" id="A0A2G8K701"/>
<sequence length="730" mass="79118">MGNNGSALPAQTTSTSSRLIASTSSSNSRVQASERLSPPKNGHEGSCSSRDENFNEPKSLCQNLPLVQSSQLQISDHDVVGRNHSARQQQQQTRVAADFLKKDDRSSNLSASNVSMSQDPRPLASIMTPVTLPAPSSAPSITTTGVTYTPYVGSYQPPLVMPQFPNYLPVGPPLGARYPGVESYSAMLANIGTQFQLAQEQSHLMHQSYIPSGYITLAGPHVSMPPVLLPAASQEQQVSRDRGIPTVTKTSSQDTHTVKVDGTYIPAAPSSANSALPRRSSDLGRLPREGTQRLIPSLDAVLGKTAYPQQRADRRLKVELPPPTIGIHIGTRPSNLPHHNMAIVPPLKPKSNVYMDSGESSKVVPSSLSAPMTCIGDTFASSGVAPYHKHKSAARHSATLGRTEQAPSSFSSSSSSVSQVRPFAEPSAKPTFPFASSKSVDSHFDRYGDRGNNGSGTKPWATNPSNGNIQEEFQAKERQLNEGQAHVGGSNVRASRLASGDLKRVEELHTEDFISSAQTTDGLKIDSSTVSRIEEDSERNVANISFLVGEHKAQETSSPIRSDGSTASSHHVTNSPKKKRQRFQETRTAHFEETLEDNKFSPKVTTLPRSSTVKSLSVDQQRTLVYPETTSHSEGIVTDQNRNVISSQAAPEQTKMPERKEHERWNQPPKRRWSDPIKCSQTVPPTEQGESTQRTPSDISGPIDGGKLTRLAPRDKFTEGKVKEIVSSLP</sequence>
<name>A0A2G8K701_STIJA</name>
<dbReference type="GO" id="GO:0003723">
    <property type="term" value="F:RNA binding"/>
    <property type="evidence" value="ECO:0007669"/>
    <property type="project" value="InterPro"/>
</dbReference>
<evidence type="ECO:0000256" key="6">
    <source>
        <dbReference type="ARBA" id="ARBA00023242"/>
    </source>
</evidence>
<evidence type="ECO:0000256" key="4">
    <source>
        <dbReference type="ARBA" id="ARBA00023125"/>
    </source>
</evidence>
<feature type="compositionally biased region" description="Basic and acidic residues" evidence="7">
    <location>
        <begin position="655"/>
        <end position="665"/>
    </location>
</feature>
<feature type="compositionally biased region" description="Low complexity" evidence="7">
    <location>
        <begin position="12"/>
        <end position="28"/>
    </location>
</feature>
<dbReference type="GO" id="GO:0003677">
    <property type="term" value="F:DNA binding"/>
    <property type="evidence" value="ECO:0007669"/>
    <property type="project" value="UniProtKB-KW"/>
</dbReference>
<protein>
    <submittedName>
        <fullName evidence="9">Ataxin-1</fullName>
    </submittedName>
</protein>
<accession>A0A2G8K701</accession>
<feature type="compositionally biased region" description="Low complexity" evidence="7">
    <location>
        <begin position="107"/>
        <end position="117"/>
    </location>
</feature>
<feature type="compositionally biased region" description="Low complexity" evidence="7">
    <location>
        <begin position="408"/>
        <end position="418"/>
    </location>
</feature>